<evidence type="ECO:0000259" key="1">
    <source>
        <dbReference type="Pfam" id="PF01498"/>
    </source>
</evidence>
<reference evidence="4 5" key="1">
    <citation type="journal article" date="2007" name="Nature">
        <title>The medaka draft genome and insights into vertebrate genome evolution.</title>
        <authorList>
            <person name="Kasahara M."/>
            <person name="Naruse K."/>
            <person name="Sasaki S."/>
            <person name="Nakatani Y."/>
            <person name="Qu W."/>
            <person name="Ahsan B."/>
            <person name="Yamada T."/>
            <person name="Nagayasu Y."/>
            <person name="Doi K."/>
            <person name="Kasai Y."/>
            <person name="Jindo T."/>
            <person name="Kobayashi D."/>
            <person name="Shimada A."/>
            <person name="Toyoda A."/>
            <person name="Kuroki Y."/>
            <person name="Fujiyama A."/>
            <person name="Sasaki T."/>
            <person name="Shimizu A."/>
            <person name="Asakawa S."/>
            <person name="Shimizu N."/>
            <person name="Hashimoto S."/>
            <person name="Yang J."/>
            <person name="Lee Y."/>
            <person name="Matsushima K."/>
            <person name="Sugano S."/>
            <person name="Sakaizumi M."/>
            <person name="Narita T."/>
            <person name="Ohishi K."/>
            <person name="Haga S."/>
            <person name="Ohta F."/>
            <person name="Nomoto H."/>
            <person name="Nogata K."/>
            <person name="Morishita T."/>
            <person name="Endo T."/>
            <person name="Shin-I T."/>
            <person name="Takeda H."/>
            <person name="Morishita S."/>
            <person name="Kohara Y."/>
        </authorList>
    </citation>
    <scope>NUCLEOTIDE SEQUENCE [LARGE SCALE GENOMIC DNA]</scope>
    <source>
        <strain evidence="4 5">Hd-rR</strain>
    </source>
</reference>
<protein>
    <recommendedName>
        <fullName evidence="6">Transposase Tc1-like domain-containing protein</fullName>
    </recommendedName>
</protein>
<dbReference type="GeneTree" id="ENSGT01140000282497"/>
<feature type="domain" description="Transposase Tc1-like" evidence="1">
    <location>
        <begin position="71"/>
        <end position="141"/>
    </location>
</feature>
<dbReference type="GO" id="GO:0003677">
    <property type="term" value="F:DNA binding"/>
    <property type="evidence" value="ECO:0007669"/>
    <property type="project" value="InterPro"/>
</dbReference>
<dbReference type="InterPro" id="IPR057667">
    <property type="entry name" value="HTH_SB"/>
</dbReference>
<feature type="domain" description="Sleeping Beauty transposase HTH" evidence="3">
    <location>
        <begin position="2"/>
        <end position="53"/>
    </location>
</feature>
<dbReference type="InterPro" id="IPR036397">
    <property type="entry name" value="RNaseH_sf"/>
</dbReference>
<dbReference type="Proteomes" id="UP000001038">
    <property type="component" value="Chromosome 18"/>
</dbReference>
<dbReference type="InterPro" id="IPR009057">
    <property type="entry name" value="Homeodomain-like_sf"/>
</dbReference>
<dbReference type="Gene3D" id="1.10.10.10">
    <property type="entry name" value="Winged helix-like DNA-binding domain superfamily/Winged helix DNA-binding domain"/>
    <property type="match status" value="1"/>
</dbReference>
<dbReference type="eggNOG" id="ENOG502QUTZ">
    <property type="taxonomic scope" value="Eukaryota"/>
</dbReference>
<dbReference type="Pfam" id="PF25787">
    <property type="entry name" value="HTH_SB"/>
    <property type="match status" value="1"/>
</dbReference>
<dbReference type="Bgee" id="ENSORLG00000013337">
    <property type="expression patterns" value="Expressed in pharyngeal gill and 10 other cell types or tissues"/>
</dbReference>
<accession>H2MDR5</accession>
<keyword evidence="5" id="KW-1185">Reference proteome</keyword>
<organism evidence="4 5">
    <name type="scientific">Oryzias latipes</name>
    <name type="common">Japanese rice fish</name>
    <name type="synonym">Japanese killifish</name>
    <dbReference type="NCBI Taxonomy" id="8090"/>
    <lineage>
        <taxon>Eukaryota</taxon>
        <taxon>Metazoa</taxon>
        <taxon>Chordata</taxon>
        <taxon>Craniata</taxon>
        <taxon>Vertebrata</taxon>
        <taxon>Euteleostomi</taxon>
        <taxon>Actinopterygii</taxon>
        <taxon>Neopterygii</taxon>
        <taxon>Teleostei</taxon>
        <taxon>Neoteleostei</taxon>
        <taxon>Acanthomorphata</taxon>
        <taxon>Ovalentaria</taxon>
        <taxon>Atherinomorphae</taxon>
        <taxon>Beloniformes</taxon>
        <taxon>Adrianichthyidae</taxon>
        <taxon>Oryziinae</taxon>
        <taxon>Oryzias</taxon>
    </lineage>
</organism>
<dbReference type="InParanoid" id="H2MDR5"/>
<evidence type="ECO:0008006" key="6">
    <source>
        <dbReference type="Google" id="ProtNLM"/>
    </source>
</evidence>
<dbReference type="GO" id="GO:0006313">
    <property type="term" value="P:DNA transposition"/>
    <property type="evidence" value="ECO:0007669"/>
    <property type="project" value="InterPro"/>
</dbReference>
<sequence length="381" mass="43786">MMGKSKELSKDLRNLIVAKNTEGIGYRRISKLLKVPVSTIGAIIRKWKEHGITINLPRPGSPRKISDRGVRTIIGRVLQQPSTTRGELQKDQESAGTVVSKKTISNALNRHGLHARTPHKTPCLKKKHVEARLEFATQHLDKPMTFWEKILWSDETKIELFGCHKTQHVWRKNGTAHHPQNTTPTVKFGGGSIMAWGCFSACGTGRLHFLEGIMTGEKYGDILDQNLLSSARLLKMKRGWIFQQDNDPKHTAKVTLNWLKKKKIKLLEWPSQSPDLNPIENLWKELKIRVHRRDPRNLEDLKAVCVDEWAKITPEQCIRLVSPYRRRLEAVITNKGFCTKYIVLNTYSLCHFTLLHINSFMDINVWISFYVCITWVDADIC</sequence>
<feature type="domain" description="Tc1-like transposase DDE" evidence="2">
    <location>
        <begin position="150"/>
        <end position="302"/>
    </location>
</feature>
<reference evidence="4" key="3">
    <citation type="submission" date="2025-09" db="UniProtKB">
        <authorList>
            <consortium name="Ensembl"/>
        </authorList>
    </citation>
    <scope>IDENTIFICATION</scope>
    <source>
        <strain evidence="4">Hd-rR</strain>
    </source>
</reference>
<dbReference type="HOGENOM" id="CLU_033666_0_4_1"/>
<evidence type="ECO:0000259" key="2">
    <source>
        <dbReference type="Pfam" id="PF13358"/>
    </source>
</evidence>
<evidence type="ECO:0000313" key="4">
    <source>
        <dbReference type="Ensembl" id="ENSORLP00000016716.2"/>
    </source>
</evidence>
<dbReference type="InterPro" id="IPR002492">
    <property type="entry name" value="Transposase_Tc1-like"/>
</dbReference>
<evidence type="ECO:0000313" key="5">
    <source>
        <dbReference type="Proteomes" id="UP000001038"/>
    </source>
</evidence>
<evidence type="ECO:0000259" key="3">
    <source>
        <dbReference type="Pfam" id="PF25787"/>
    </source>
</evidence>
<dbReference type="Ensembl" id="ENSORLT00000016717.2">
    <property type="protein sequence ID" value="ENSORLP00000016716.2"/>
    <property type="gene ID" value="ENSORLG00000013337.2"/>
</dbReference>
<dbReference type="InterPro" id="IPR036388">
    <property type="entry name" value="WH-like_DNA-bd_sf"/>
</dbReference>
<dbReference type="GO" id="GO:0015074">
    <property type="term" value="P:DNA integration"/>
    <property type="evidence" value="ECO:0007669"/>
    <property type="project" value="InterPro"/>
</dbReference>
<dbReference type="AlphaFoldDB" id="H2MDR5"/>
<proteinExistence type="predicted"/>
<dbReference type="InterPro" id="IPR038717">
    <property type="entry name" value="Tc1-like_DDE_dom"/>
</dbReference>
<dbReference type="PANTHER" id="PTHR23022:SF135">
    <property type="entry name" value="SI:DKEY-77F5.3"/>
    <property type="match status" value="1"/>
</dbReference>
<reference evidence="4" key="2">
    <citation type="submission" date="2025-08" db="UniProtKB">
        <authorList>
            <consortium name="Ensembl"/>
        </authorList>
    </citation>
    <scope>IDENTIFICATION</scope>
    <source>
        <strain evidence="4">Hd-rR</strain>
    </source>
</reference>
<dbReference type="InterPro" id="IPR052338">
    <property type="entry name" value="Transposase_5"/>
</dbReference>
<dbReference type="SUPFAM" id="SSF46689">
    <property type="entry name" value="Homeodomain-like"/>
    <property type="match status" value="1"/>
</dbReference>
<dbReference type="STRING" id="8090.ENSORLP00000016716"/>
<dbReference type="Pfam" id="PF13358">
    <property type="entry name" value="DDE_3"/>
    <property type="match status" value="1"/>
</dbReference>
<dbReference type="PANTHER" id="PTHR23022">
    <property type="entry name" value="TRANSPOSABLE ELEMENT-RELATED"/>
    <property type="match status" value="1"/>
</dbReference>
<name>H2MDR5_ORYLA</name>
<dbReference type="Gene3D" id="3.30.420.10">
    <property type="entry name" value="Ribonuclease H-like superfamily/Ribonuclease H"/>
    <property type="match status" value="1"/>
</dbReference>
<dbReference type="Pfam" id="PF01498">
    <property type="entry name" value="HTH_Tnp_Tc3_2"/>
    <property type="match status" value="1"/>
</dbReference>